<name>A0A3A9ZUK0_9ACTN</name>
<keyword evidence="3" id="KW-1185">Reference proteome</keyword>
<feature type="domain" description="Transposase Helix-turn-helix" evidence="1">
    <location>
        <begin position="27"/>
        <end position="77"/>
    </location>
</feature>
<accession>A0A3A9ZUK0</accession>
<protein>
    <submittedName>
        <fullName evidence="2">Transposase family protein</fullName>
    </submittedName>
</protein>
<organism evidence="2 3">
    <name type="scientific">Micromonospora endolithica</name>
    <dbReference type="NCBI Taxonomy" id="230091"/>
    <lineage>
        <taxon>Bacteria</taxon>
        <taxon>Bacillati</taxon>
        <taxon>Actinomycetota</taxon>
        <taxon>Actinomycetes</taxon>
        <taxon>Micromonosporales</taxon>
        <taxon>Micromonosporaceae</taxon>
        <taxon>Micromonospora</taxon>
    </lineage>
</organism>
<dbReference type="InterPro" id="IPR027805">
    <property type="entry name" value="Transposase_HTH_dom"/>
</dbReference>
<dbReference type="EMBL" id="RBAK01000001">
    <property type="protein sequence ID" value="RKN51216.1"/>
    <property type="molecule type" value="Genomic_DNA"/>
</dbReference>
<dbReference type="Proteomes" id="UP000281726">
    <property type="component" value="Unassembled WGS sequence"/>
</dbReference>
<reference evidence="2 3" key="1">
    <citation type="journal article" date="2004" name="Syst. Appl. Microbiol.">
        <title>Cryptoendolithic actinomycetes from antarctic sandstone rock samples: Micromonospora endolithica sp. nov. and two isolates related to Micromonospora coerulea Jensen 1932.</title>
        <authorList>
            <person name="Hirsch P."/>
            <person name="Mevs U."/>
            <person name="Kroppenstedt R.M."/>
            <person name="Schumann P."/>
            <person name="Stackebrandt E."/>
        </authorList>
    </citation>
    <scope>NUCLEOTIDE SEQUENCE [LARGE SCALE GENOMIC DNA]</scope>
    <source>
        <strain evidence="2 3">JCM 12677</strain>
    </source>
</reference>
<dbReference type="AlphaFoldDB" id="A0A3A9ZUK0"/>
<proteinExistence type="predicted"/>
<sequence length="98" mass="10872">MALSSRTLNHLADLVCAERIRRQGRWRLLDAGQQALLALAHLHNGITIARLACGFAVSVTTAWRYVREAIDLLAAHAEDLNQAMRRIARLAYAILDAP</sequence>
<evidence type="ECO:0000313" key="3">
    <source>
        <dbReference type="Proteomes" id="UP000281726"/>
    </source>
</evidence>
<dbReference type="Pfam" id="PF13613">
    <property type="entry name" value="HTH_Tnp_4"/>
    <property type="match status" value="1"/>
</dbReference>
<evidence type="ECO:0000313" key="2">
    <source>
        <dbReference type="EMBL" id="RKN51216.1"/>
    </source>
</evidence>
<dbReference type="OrthoDB" id="3699454at2"/>
<evidence type="ECO:0000259" key="1">
    <source>
        <dbReference type="Pfam" id="PF13613"/>
    </source>
</evidence>
<gene>
    <name evidence="2" type="ORF">D7223_05825</name>
</gene>
<comment type="caution">
    <text evidence="2">The sequence shown here is derived from an EMBL/GenBank/DDBJ whole genome shotgun (WGS) entry which is preliminary data.</text>
</comment>